<evidence type="ECO:0000256" key="6">
    <source>
        <dbReference type="ARBA" id="ARBA00022656"/>
    </source>
</evidence>
<protein>
    <submittedName>
        <fullName evidence="13">Aerolysin family beta-barrel pore-forming toxin</fullName>
    </submittedName>
</protein>
<dbReference type="InterPro" id="IPR016187">
    <property type="entry name" value="CTDL_fold"/>
</dbReference>
<dbReference type="InterPro" id="IPR005138">
    <property type="entry name" value="APT_dom"/>
</dbReference>
<evidence type="ECO:0000256" key="9">
    <source>
        <dbReference type="ARBA" id="ARBA00023026"/>
    </source>
</evidence>
<evidence type="ECO:0000256" key="11">
    <source>
        <dbReference type="ARBA" id="ARBA00023157"/>
    </source>
</evidence>
<evidence type="ECO:0000256" key="10">
    <source>
        <dbReference type="ARBA" id="ARBA00023136"/>
    </source>
</evidence>
<evidence type="ECO:0000313" key="13">
    <source>
        <dbReference type="EMBL" id="AZN35174.1"/>
    </source>
</evidence>
<evidence type="ECO:0000256" key="4">
    <source>
        <dbReference type="ARBA" id="ARBA00022511"/>
    </source>
</evidence>
<keyword evidence="7" id="KW-0732">Signal</keyword>
<keyword evidence="11" id="KW-1015">Disulfide bond</keyword>
<evidence type="ECO:0000313" key="14">
    <source>
        <dbReference type="Proteomes" id="UP000282438"/>
    </source>
</evidence>
<evidence type="ECO:0000256" key="8">
    <source>
        <dbReference type="ARBA" id="ARBA00022870"/>
    </source>
</evidence>
<evidence type="ECO:0000259" key="12">
    <source>
        <dbReference type="SMART" id="SM00999"/>
    </source>
</evidence>
<feature type="domain" description="Aerolysin-like C-terminal" evidence="12">
    <location>
        <begin position="124"/>
        <end position="474"/>
    </location>
</feature>
<dbReference type="GO" id="GO:0020002">
    <property type="term" value="C:host cell plasma membrane"/>
    <property type="evidence" value="ECO:0007669"/>
    <property type="project" value="UniProtKB-SubCell"/>
</dbReference>
<dbReference type="SMART" id="SM00999">
    <property type="entry name" value="Aerolysin"/>
    <property type="match status" value="1"/>
</dbReference>
<dbReference type="PRINTS" id="PR00754">
    <property type="entry name" value="AEROLYSIN"/>
</dbReference>
<comment type="subcellular location">
    <subcellularLocation>
        <location evidence="1">Host cell membrane</location>
    </subcellularLocation>
    <subcellularLocation>
        <location evidence="2">Secreted</location>
    </subcellularLocation>
</comment>
<evidence type="ECO:0000256" key="1">
    <source>
        <dbReference type="ARBA" id="ARBA00004165"/>
    </source>
</evidence>
<dbReference type="Gene3D" id="3.30.412.10">
    <property type="entry name" value="Proaerolysin, chain A, domain 2"/>
    <property type="match status" value="1"/>
</dbReference>
<dbReference type="Pfam" id="PF03440">
    <property type="entry name" value="APT"/>
    <property type="match status" value="1"/>
</dbReference>
<dbReference type="RefSeq" id="WP_125971149.1">
    <property type="nucleotide sequence ID" value="NZ_CP034433.1"/>
</dbReference>
<dbReference type="InterPro" id="IPR037015">
    <property type="entry name" value="APT_N_sf"/>
</dbReference>
<dbReference type="KEGG" id="iod:EJO50_00930"/>
<evidence type="ECO:0000256" key="3">
    <source>
        <dbReference type="ARBA" id="ARBA00009831"/>
    </source>
</evidence>
<dbReference type="GO" id="GO:0090729">
    <property type="term" value="F:toxin activity"/>
    <property type="evidence" value="ECO:0007669"/>
    <property type="project" value="UniProtKB-KW"/>
</dbReference>
<dbReference type="Gene3D" id="3.10.40.10">
    <property type="entry name" value="Aerolysin/Pertussis toxin (APT), N-terminal domain"/>
    <property type="match status" value="1"/>
</dbReference>
<keyword evidence="6" id="KW-0800">Toxin</keyword>
<sequence>MRLNNLCKTLTLLIIILFSSYAISNTNINMYEVYRQSYFPKKACDAGYRLLTVDNARVLHSWLLNKMGPWDIIALADGWVIMGLKHKGQIKKDPVIPQDAWCTLNTPSLKPTIPVYEPIFYPESNEALFEWTLVNQEDFFKPLSLLAHYFGFAWVSGINSSYVGDGMVISRSASPGSYQISGFNQGRCTGYRCKERTSMVIDNFHYAIDDKTFKAGPISKSNKRIINTTSEIVINESSYTQKSSITLSYSQLSNWSKTDTYELGEKIKAKQGFEWPLVGETELSIEIAANQSWASLKGGSDSKTIVKTALITVPPFSQQEVFLETFLAEIEYPYSFDANVSFDITYSGFMRYENNALLSHSQDRPTIKKKYTIGRSSESLSNLEYQYSNPGYGDTGDYWDWRWMIDTYGKTNIEDVLASITQPLRTKITGVFSAKSTFGSTLRYGPTMPLQSNYVNKKTQEVNTSELNKYRIKKPTIIIKKIK</sequence>
<keyword evidence="14" id="KW-1185">Reference proteome</keyword>
<gene>
    <name evidence="13" type="ORF">EJO50_00930</name>
</gene>
<dbReference type="Pfam" id="PF01117">
    <property type="entry name" value="Aerolysin"/>
    <property type="match status" value="1"/>
</dbReference>
<dbReference type="OrthoDB" id="8594171at2"/>
<dbReference type="InterPro" id="IPR055267">
    <property type="entry name" value="Aerolysin-like_C"/>
</dbReference>
<dbReference type="Proteomes" id="UP000282438">
    <property type="component" value="Chromosome"/>
</dbReference>
<dbReference type="EMBL" id="CP034433">
    <property type="protein sequence ID" value="AZN35174.1"/>
    <property type="molecule type" value="Genomic_DNA"/>
</dbReference>
<keyword evidence="9" id="KW-0843">Virulence</keyword>
<keyword evidence="4" id="KW-1032">Host cell membrane</keyword>
<evidence type="ECO:0000256" key="7">
    <source>
        <dbReference type="ARBA" id="ARBA00022729"/>
    </source>
</evidence>
<proteinExistence type="inferred from homology"/>
<name>A0A3S8ZNV5_9NEIS</name>
<dbReference type="GO" id="GO:0005576">
    <property type="term" value="C:extracellular region"/>
    <property type="evidence" value="ECO:0007669"/>
    <property type="project" value="UniProtKB-SubCell"/>
</dbReference>
<dbReference type="SUPFAM" id="SSF56973">
    <property type="entry name" value="Aerolisin/ETX pore-forming domain"/>
    <property type="match status" value="1"/>
</dbReference>
<accession>A0A3S8ZNV5</accession>
<dbReference type="SUPFAM" id="SSF56436">
    <property type="entry name" value="C-type lectin-like"/>
    <property type="match status" value="1"/>
</dbReference>
<keyword evidence="5" id="KW-0964">Secreted</keyword>
<reference evidence="13 14" key="1">
    <citation type="submission" date="2018-12" db="EMBL/GenBank/DDBJ databases">
        <title>Complete genome sequence of Iodobacter sp. H11R3.</title>
        <authorList>
            <person name="Bae J.-W."/>
        </authorList>
    </citation>
    <scope>NUCLEOTIDE SEQUENCE [LARGE SCALE GENOMIC DNA]</scope>
    <source>
        <strain evidence="13 14">H11R3</strain>
    </source>
</reference>
<dbReference type="InterPro" id="IPR005830">
    <property type="entry name" value="Aerolysn"/>
</dbReference>
<dbReference type="AlphaFoldDB" id="A0A3S8ZNV5"/>
<dbReference type="Gene3D" id="2.170.15.10">
    <property type="entry name" value="Proaerolysin, chain A, domain 3"/>
    <property type="match status" value="1"/>
</dbReference>
<comment type="similarity">
    <text evidence="3">Belongs to the aerolysin family.</text>
</comment>
<keyword evidence="8" id="KW-1043">Host membrane</keyword>
<evidence type="ECO:0000256" key="5">
    <source>
        <dbReference type="ARBA" id="ARBA00022525"/>
    </source>
</evidence>
<keyword evidence="10" id="KW-0472">Membrane</keyword>
<evidence type="ECO:0000256" key="2">
    <source>
        <dbReference type="ARBA" id="ARBA00004613"/>
    </source>
</evidence>
<organism evidence="13 14">
    <name type="scientific">Iodobacter ciconiae</name>
    <dbReference type="NCBI Taxonomy" id="2496266"/>
    <lineage>
        <taxon>Bacteria</taxon>
        <taxon>Pseudomonadati</taxon>
        <taxon>Pseudomonadota</taxon>
        <taxon>Betaproteobacteria</taxon>
        <taxon>Neisseriales</taxon>
        <taxon>Chitinibacteraceae</taxon>
        <taxon>Iodobacter</taxon>
    </lineage>
</organism>